<dbReference type="InterPro" id="IPR050899">
    <property type="entry name" value="DDRGK_domain-containing"/>
</dbReference>
<organism evidence="3 4">
    <name type="scientific">Anaeramoeba flamelloides</name>
    <dbReference type="NCBI Taxonomy" id="1746091"/>
    <lineage>
        <taxon>Eukaryota</taxon>
        <taxon>Metamonada</taxon>
        <taxon>Anaeramoebidae</taxon>
        <taxon>Anaeramoeba</taxon>
    </lineage>
</organism>
<proteinExistence type="predicted"/>
<evidence type="ECO:0000256" key="1">
    <source>
        <dbReference type="SAM" id="Coils"/>
    </source>
</evidence>
<evidence type="ECO:0000313" key="4">
    <source>
        <dbReference type="Proteomes" id="UP001150062"/>
    </source>
</evidence>
<comment type="caution">
    <text evidence="3">The sequence shown here is derived from an EMBL/GenBank/DDBJ whole genome shotgun (WGS) entry which is preliminary data.</text>
</comment>
<keyword evidence="4" id="KW-1185">Reference proteome</keyword>
<dbReference type="PANTHER" id="PTHR48176">
    <property type="entry name" value="DDRGK DOMAIN-CONTAINING PROTEIN 1"/>
    <property type="match status" value="1"/>
</dbReference>
<feature type="region of interest" description="Disordered" evidence="2">
    <location>
        <begin position="164"/>
        <end position="254"/>
    </location>
</feature>
<feature type="compositionally biased region" description="Low complexity" evidence="2">
    <location>
        <begin position="197"/>
        <end position="222"/>
    </location>
</feature>
<evidence type="ECO:0000256" key="2">
    <source>
        <dbReference type="SAM" id="MobiDB-lite"/>
    </source>
</evidence>
<reference evidence="3" key="1">
    <citation type="submission" date="2022-08" db="EMBL/GenBank/DDBJ databases">
        <title>Novel sulfate-reducing endosymbionts in the free-living metamonad Anaeramoeba.</title>
        <authorList>
            <person name="Jerlstrom-Hultqvist J."/>
            <person name="Cepicka I."/>
            <person name="Gallot-Lavallee L."/>
            <person name="Salas-Leiva D."/>
            <person name="Curtis B.A."/>
            <person name="Zahonova K."/>
            <person name="Pipaliya S."/>
            <person name="Dacks J."/>
            <person name="Roger A.J."/>
        </authorList>
    </citation>
    <scope>NUCLEOTIDE SEQUENCE</scope>
    <source>
        <strain evidence="3">Schooner1</strain>
    </source>
</reference>
<accession>A0ABQ8Y531</accession>
<sequence length="696" mass="82537">MEQLKQSLTNCTDPLKVSTIIRQLITQEDFETLSKLNLLKHEFSPLWELAEWDSVEKIFFLHSQNKDENLSKFLRKIIEDIVGVYDPRDLYLILLQSLSKTDNWETKNLVLKWLQSALLKIKRAQVKFMNSCFSRLLNSHFNSSLLLSGLKLSALDLKYTEEEKKEKEKKQEQEKNKSKIEEIKDQSDSSDDQLKWTSSGDSNSNSQSSYSSYETDSYTNSSENEDEKKKEKEKENENEKEKEKEKKKEKEEEEPLTSKEILDHFWKRHIEPIIDFALPFLELDKPQSQLTLCFLFKLLDDPLFILPNTINEEEFEDEKEKEKEKLKEKEKEIIKLYNKSNQKIFETIKKTGFGLGEALSFFSENSKFNDNPEYSENKFDMSPRGVAHYIYLYFQYNKNAKITNLEFATISRAFYLILLTCETQNSQTIIFQKIIKLIFRFIEQLKPHSIDLVMYARFENTLLYIYQALMNYSFTGGTQKQFRKRLERSNYYLQLFTPDPLFHIFTTLLKRAPSPDIIIILLRNFQNEIKKYFKIVESVNFGIEVIQEINKNNQENIKTIDIESETNPFLSPKVTQFLEFLIDFRNVSNISHLINFVSEIINFIKFLISCEKKFPYFHLNQKKYLKQLDCLFIQPLKIAIKISFEKIDEELKSTQEQLKRGQMSLTQTQLQMMLKGVELIEKFVNENLKKELDIKK</sequence>
<keyword evidence="1" id="KW-0175">Coiled coil</keyword>
<dbReference type="Proteomes" id="UP001150062">
    <property type="component" value="Unassembled WGS sequence"/>
</dbReference>
<evidence type="ECO:0000313" key="3">
    <source>
        <dbReference type="EMBL" id="KAJ6239932.1"/>
    </source>
</evidence>
<feature type="compositionally biased region" description="Basic and acidic residues" evidence="2">
    <location>
        <begin position="226"/>
        <end position="254"/>
    </location>
</feature>
<name>A0ABQ8Y531_9EUKA</name>
<dbReference type="PANTHER" id="PTHR48176:SF1">
    <property type="entry name" value="DDRGK DOMAIN-CONTAINING PROTEIN 1"/>
    <property type="match status" value="1"/>
</dbReference>
<dbReference type="EMBL" id="JAOAOG010000216">
    <property type="protein sequence ID" value="KAJ6239932.1"/>
    <property type="molecule type" value="Genomic_DNA"/>
</dbReference>
<gene>
    <name evidence="3" type="ORF">M0813_24853</name>
</gene>
<protein>
    <submittedName>
        <fullName evidence="3">Transcription initiation factor tfiid subunit 3</fullName>
    </submittedName>
</protein>
<feature type="compositionally biased region" description="Basic and acidic residues" evidence="2">
    <location>
        <begin position="164"/>
        <end position="187"/>
    </location>
</feature>
<feature type="coiled-coil region" evidence="1">
    <location>
        <begin position="312"/>
        <end position="339"/>
    </location>
</feature>